<dbReference type="InterPro" id="IPR050923">
    <property type="entry name" value="Cell_Proc_Reg/RNA_Proc"/>
</dbReference>
<reference evidence="2 3" key="1">
    <citation type="submission" date="2017-07" db="EMBL/GenBank/DDBJ databases">
        <title>Genomes of Fischerella (Mastigocladus) sp. strains.</title>
        <authorList>
            <person name="Miller S.R."/>
        </authorList>
    </citation>
    <scope>NUCLEOTIDE SEQUENCE [LARGE SCALE GENOMIC DNA]</scope>
    <source>
        <strain evidence="2 3">CCMEE 5318</strain>
    </source>
</reference>
<sequence>MIAEFSEKELEKRLSLYQVFLKLYEHHSSFLDEILQLENLPQPLSTGVQGCYLQGVIDGSAVYVITNLCEGKTQTLLQPQYIWTIGRDRTCGICVCDRRVSRRHAAIQYIENSDYSGFYLVDFSSTNGTFVNGEPVYRPIKLQDGDHIRLGSMTFSFYVNLTPPQVLPRVAIELLMQLVTRKSGDEVQINRKVSLENLDHTLEAFKEIPILNSEEIAVSLSQKQQSEILDNFFSKQMPSNSI</sequence>
<dbReference type="PROSITE" id="PS50006">
    <property type="entry name" value="FHA_DOMAIN"/>
    <property type="match status" value="1"/>
</dbReference>
<organism evidence="2 3">
    <name type="scientific">Fischerella thermalis CCMEE 5318</name>
    <dbReference type="NCBI Taxonomy" id="2019666"/>
    <lineage>
        <taxon>Bacteria</taxon>
        <taxon>Bacillati</taxon>
        <taxon>Cyanobacteriota</taxon>
        <taxon>Cyanophyceae</taxon>
        <taxon>Nostocales</taxon>
        <taxon>Hapalosiphonaceae</taxon>
        <taxon>Fischerella</taxon>
    </lineage>
</organism>
<accession>A0A2N6LEV7</accession>
<dbReference type="SUPFAM" id="SSF49879">
    <property type="entry name" value="SMAD/FHA domain"/>
    <property type="match status" value="1"/>
</dbReference>
<feature type="domain" description="FHA" evidence="1">
    <location>
        <begin position="83"/>
        <end position="136"/>
    </location>
</feature>
<dbReference type="InterPro" id="IPR000253">
    <property type="entry name" value="FHA_dom"/>
</dbReference>
<proteinExistence type="predicted"/>
<dbReference type="EMBL" id="NMQE01000375">
    <property type="protein sequence ID" value="PMB22100.1"/>
    <property type="molecule type" value="Genomic_DNA"/>
</dbReference>
<evidence type="ECO:0000259" key="1">
    <source>
        <dbReference type="PROSITE" id="PS50006"/>
    </source>
</evidence>
<name>A0A2N6LEV7_9CYAN</name>
<dbReference type="PANTHER" id="PTHR23308">
    <property type="entry name" value="NUCLEAR INHIBITOR OF PROTEIN PHOSPHATASE-1"/>
    <property type="match status" value="1"/>
</dbReference>
<evidence type="ECO:0000313" key="3">
    <source>
        <dbReference type="Proteomes" id="UP000235081"/>
    </source>
</evidence>
<evidence type="ECO:0000313" key="2">
    <source>
        <dbReference type="EMBL" id="PMB22100.1"/>
    </source>
</evidence>
<dbReference type="Pfam" id="PF00498">
    <property type="entry name" value="FHA"/>
    <property type="match status" value="1"/>
</dbReference>
<dbReference type="CDD" id="cd00060">
    <property type="entry name" value="FHA"/>
    <property type="match status" value="1"/>
</dbReference>
<comment type="caution">
    <text evidence="2">The sequence shown here is derived from an EMBL/GenBank/DDBJ whole genome shotgun (WGS) entry which is preliminary data.</text>
</comment>
<dbReference type="InterPro" id="IPR008984">
    <property type="entry name" value="SMAD_FHA_dom_sf"/>
</dbReference>
<dbReference type="SMART" id="SM00240">
    <property type="entry name" value="FHA"/>
    <property type="match status" value="1"/>
</dbReference>
<dbReference type="Gene3D" id="2.60.200.20">
    <property type="match status" value="1"/>
</dbReference>
<protein>
    <submittedName>
        <fullName evidence="2">Peptide-binding protein</fullName>
    </submittedName>
</protein>
<dbReference type="RefSeq" id="WP_102181896.1">
    <property type="nucleotide sequence ID" value="NZ_NMQE01000375.1"/>
</dbReference>
<dbReference type="Proteomes" id="UP000235081">
    <property type="component" value="Unassembled WGS sequence"/>
</dbReference>
<dbReference type="AlphaFoldDB" id="A0A2N6LEV7"/>
<gene>
    <name evidence="2" type="ORF">CEN46_13100</name>
</gene>